<dbReference type="Proteomes" id="UP000037660">
    <property type="component" value="Unassembled WGS sequence"/>
</dbReference>
<dbReference type="OrthoDB" id="7064009at2"/>
<evidence type="ECO:0000256" key="2">
    <source>
        <dbReference type="ARBA" id="ARBA00023002"/>
    </source>
</evidence>
<dbReference type="Gene3D" id="3.40.50.720">
    <property type="entry name" value="NAD(P)-binding Rossmann-like Domain"/>
    <property type="match status" value="1"/>
</dbReference>
<comment type="caution">
    <text evidence="3">The sequence shown here is derived from an EMBL/GenBank/DDBJ whole genome shotgun (WGS) entry which is preliminary data.</text>
</comment>
<evidence type="ECO:0000256" key="1">
    <source>
        <dbReference type="ARBA" id="ARBA00006484"/>
    </source>
</evidence>
<reference evidence="3 4" key="2">
    <citation type="journal article" date="2016" name="Science">
        <title>A bacterium that degrades and assimilates poly(ethylene terephthalate).</title>
        <authorList>
            <person name="Yoshida S."/>
            <person name="Hiraga K."/>
            <person name="Takehana T."/>
            <person name="Taniguchi I."/>
            <person name="Yamaji H."/>
            <person name="Maeda Y."/>
            <person name="Toyohara K."/>
            <person name="Miyamoto K."/>
            <person name="Kimura Y."/>
            <person name="Oda K."/>
        </authorList>
    </citation>
    <scope>NUCLEOTIDE SEQUENCE [LARGE SCALE GENOMIC DNA]</scope>
    <source>
        <strain evidence="4">NBRC 110686 / TISTR 2288 / 201-F6</strain>
    </source>
</reference>
<dbReference type="STRING" id="1547922.ISF6_2490"/>
<dbReference type="NCBIfam" id="NF005559">
    <property type="entry name" value="PRK07231.1"/>
    <property type="match status" value="1"/>
</dbReference>
<dbReference type="AlphaFoldDB" id="A0A0K8P3B4"/>
<sequence>MRLDDKGVVITGGAGGIGLATVERCLEEGARVVLADRPGGDGPGLAVSLAQRYGGRCSFVAVDVTSTPEVDALFEASVERLGRIDGVFSNAGIASSRRPAVDCPDDEYERVMDVNLGGVFRVGRAALKLMMAQRSGSIVNCASGLAVLPRPNSASYSAAKAGVVSLTGTFALEAAAHEVRVNAVSPGYIDTPLIANVDAQRRRQMVEIHPLGRLGLPREVAAAVVFLLSDDASFITGTNLSVDGGYAAGTR</sequence>
<evidence type="ECO:0000313" key="4">
    <source>
        <dbReference type="Proteomes" id="UP000037660"/>
    </source>
</evidence>
<dbReference type="PANTHER" id="PTHR24321:SF8">
    <property type="entry name" value="ESTRADIOL 17-BETA-DEHYDROGENASE 8-RELATED"/>
    <property type="match status" value="1"/>
</dbReference>
<dbReference type="InterPro" id="IPR036291">
    <property type="entry name" value="NAD(P)-bd_dom_sf"/>
</dbReference>
<dbReference type="FunFam" id="3.40.50.720:FF:000084">
    <property type="entry name" value="Short-chain dehydrogenase reductase"/>
    <property type="match status" value="1"/>
</dbReference>
<dbReference type="PANTHER" id="PTHR24321">
    <property type="entry name" value="DEHYDROGENASES, SHORT CHAIN"/>
    <property type="match status" value="1"/>
</dbReference>
<name>A0A0K8P3B4_PISS1</name>
<dbReference type="RefSeq" id="WP_054020627.1">
    <property type="nucleotide sequence ID" value="NZ_BBYR01000037.1"/>
</dbReference>
<dbReference type="InterPro" id="IPR020904">
    <property type="entry name" value="Sc_DH/Rdtase_CS"/>
</dbReference>
<gene>
    <name evidence="3" type="ORF">ISF6_2490</name>
</gene>
<evidence type="ECO:0000313" key="3">
    <source>
        <dbReference type="EMBL" id="GAP36650.1"/>
    </source>
</evidence>
<dbReference type="CDD" id="cd05233">
    <property type="entry name" value="SDR_c"/>
    <property type="match status" value="1"/>
</dbReference>
<dbReference type="SUPFAM" id="SSF51735">
    <property type="entry name" value="NAD(P)-binding Rossmann-fold domains"/>
    <property type="match status" value="1"/>
</dbReference>
<dbReference type="Pfam" id="PF13561">
    <property type="entry name" value="adh_short_C2"/>
    <property type="match status" value="1"/>
</dbReference>
<dbReference type="PRINTS" id="PR00081">
    <property type="entry name" value="GDHRDH"/>
</dbReference>
<dbReference type="PROSITE" id="PS00061">
    <property type="entry name" value="ADH_SHORT"/>
    <property type="match status" value="1"/>
</dbReference>
<dbReference type="EMBL" id="BBYR01000037">
    <property type="protein sequence ID" value="GAP36650.1"/>
    <property type="molecule type" value="Genomic_DNA"/>
</dbReference>
<dbReference type="GO" id="GO:0004316">
    <property type="term" value="F:3-oxoacyl-[acyl-carrier-protein] reductase (NADPH) activity"/>
    <property type="evidence" value="ECO:0007669"/>
    <property type="project" value="UniProtKB-EC"/>
</dbReference>
<accession>A0A0K8P3B4</accession>
<keyword evidence="2 3" id="KW-0560">Oxidoreductase</keyword>
<reference evidence="4" key="1">
    <citation type="submission" date="2015-07" db="EMBL/GenBank/DDBJ databases">
        <title>Discovery of a poly(ethylene terephthalate assimilation.</title>
        <authorList>
            <person name="Yoshida S."/>
            <person name="Hiraga K."/>
            <person name="Takehana T."/>
            <person name="Taniguchi I."/>
            <person name="Yamaji H."/>
            <person name="Maeda Y."/>
            <person name="Toyohara K."/>
            <person name="Miyamoto K."/>
            <person name="Kimura Y."/>
            <person name="Oda K."/>
        </authorList>
    </citation>
    <scope>NUCLEOTIDE SEQUENCE [LARGE SCALE GENOMIC DNA]</scope>
    <source>
        <strain evidence="4">NBRC 110686 / TISTR 2288 / 201-F6</strain>
    </source>
</reference>
<dbReference type="EC" id="1.1.1.100" evidence="3"/>
<comment type="similarity">
    <text evidence="1">Belongs to the short-chain dehydrogenases/reductases (SDR) family.</text>
</comment>
<dbReference type="PRINTS" id="PR00080">
    <property type="entry name" value="SDRFAMILY"/>
</dbReference>
<organism evidence="3 4">
    <name type="scientific">Piscinibacter sakaiensis</name>
    <name type="common">Ideonella sakaiensis</name>
    <dbReference type="NCBI Taxonomy" id="1547922"/>
    <lineage>
        <taxon>Bacteria</taxon>
        <taxon>Pseudomonadati</taxon>
        <taxon>Pseudomonadota</taxon>
        <taxon>Betaproteobacteria</taxon>
        <taxon>Burkholderiales</taxon>
        <taxon>Sphaerotilaceae</taxon>
        <taxon>Piscinibacter</taxon>
    </lineage>
</organism>
<dbReference type="InterPro" id="IPR002347">
    <property type="entry name" value="SDR_fam"/>
</dbReference>
<proteinExistence type="inferred from homology"/>
<keyword evidence="4" id="KW-1185">Reference proteome</keyword>
<protein>
    <submittedName>
        <fullName evidence="3">3-oxoacyl-ACP reductase</fullName>
        <ecNumber evidence="3">1.1.1.100</ecNumber>
    </submittedName>
</protein>